<protein>
    <submittedName>
        <fullName evidence="1">Uncharacterized protein</fullName>
    </submittedName>
</protein>
<gene>
    <name evidence="1" type="ORF">AVEN_250996_1</name>
</gene>
<dbReference type="OrthoDB" id="6626331at2759"/>
<name>A0A4Y2P1L3_ARAVE</name>
<evidence type="ECO:0000313" key="1">
    <source>
        <dbReference type="EMBL" id="GBN45244.1"/>
    </source>
</evidence>
<proteinExistence type="predicted"/>
<dbReference type="EMBL" id="BGPR01010272">
    <property type="protein sequence ID" value="GBN45244.1"/>
    <property type="molecule type" value="Genomic_DNA"/>
</dbReference>
<evidence type="ECO:0000313" key="2">
    <source>
        <dbReference type="Proteomes" id="UP000499080"/>
    </source>
</evidence>
<dbReference type="Proteomes" id="UP000499080">
    <property type="component" value="Unassembled WGS sequence"/>
</dbReference>
<keyword evidence="2" id="KW-1185">Reference proteome</keyword>
<sequence length="111" mass="12431">MTDQGKVIFAVLISGVVGFKAGKLFSVPAVLDGTAKSQTNKMFEITEEWGLSENISALRFDTTASEIGWKNGARVQLENHLKRKLLFLACRHHVFKQLKVSFRLINEAESH</sequence>
<organism evidence="1 2">
    <name type="scientific">Araneus ventricosus</name>
    <name type="common">Orbweaver spider</name>
    <name type="synonym">Epeira ventricosa</name>
    <dbReference type="NCBI Taxonomy" id="182803"/>
    <lineage>
        <taxon>Eukaryota</taxon>
        <taxon>Metazoa</taxon>
        <taxon>Ecdysozoa</taxon>
        <taxon>Arthropoda</taxon>
        <taxon>Chelicerata</taxon>
        <taxon>Arachnida</taxon>
        <taxon>Araneae</taxon>
        <taxon>Araneomorphae</taxon>
        <taxon>Entelegynae</taxon>
        <taxon>Araneoidea</taxon>
        <taxon>Araneidae</taxon>
        <taxon>Araneus</taxon>
    </lineage>
</organism>
<comment type="caution">
    <text evidence="1">The sequence shown here is derived from an EMBL/GenBank/DDBJ whole genome shotgun (WGS) entry which is preliminary data.</text>
</comment>
<reference evidence="1 2" key="1">
    <citation type="journal article" date="2019" name="Sci. Rep.">
        <title>Orb-weaving spider Araneus ventricosus genome elucidates the spidroin gene catalogue.</title>
        <authorList>
            <person name="Kono N."/>
            <person name="Nakamura H."/>
            <person name="Ohtoshi R."/>
            <person name="Moran D.A.P."/>
            <person name="Shinohara A."/>
            <person name="Yoshida Y."/>
            <person name="Fujiwara M."/>
            <person name="Mori M."/>
            <person name="Tomita M."/>
            <person name="Arakawa K."/>
        </authorList>
    </citation>
    <scope>NUCLEOTIDE SEQUENCE [LARGE SCALE GENOMIC DNA]</scope>
</reference>
<dbReference type="AlphaFoldDB" id="A0A4Y2P1L3"/>
<accession>A0A4Y2P1L3</accession>